<evidence type="ECO:0000313" key="7">
    <source>
        <dbReference type="Proteomes" id="UP000019335"/>
    </source>
</evidence>
<feature type="coiled-coil region" evidence="4">
    <location>
        <begin position="312"/>
        <end position="367"/>
    </location>
</feature>
<dbReference type="SUPFAM" id="SSF50249">
    <property type="entry name" value="Nucleic acid-binding proteins"/>
    <property type="match status" value="1"/>
</dbReference>
<dbReference type="EMBL" id="AZIL01000835">
    <property type="protein sequence ID" value="EWM25744.1"/>
    <property type="molecule type" value="Genomic_DNA"/>
</dbReference>
<dbReference type="FunFam" id="2.40.50.140:FF:000015">
    <property type="entry name" value="Eukaryotic translation initiation factor 2 subunit alpha"/>
    <property type="match status" value="1"/>
</dbReference>
<dbReference type="OrthoDB" id="1685042at2759"/>
<keyword evidence="3" id="KW-0648">Protein biosynthesis</keyword>
<evidence type="ECO:0000256" key="3">
    <source>
        <dbReference type="ARBA" id="ARBA00022917"/>
    </source>
</evidence>
<evidence type="ECO:0000313" key="6">
    <source>
        <dbReference type="EMBL" id="EWM25744.1"/>
    </source>
</evidence>
<dbReference type="InterPro" id="IPR024054">
    <property type="entry name" value="TIF2_asu_middle_sf"/>
</dbReference>
<name>W7TZA2_9STRA</name>
<protein>
    <submittedName>
        <fullName evidence="6">Eukaryotic translation initiation factor 2 subunit alpha</fullName>
    </submittedName>
</protein>
<gene>
    <name evidence="6" type="ORF">Naga_100087g4</name>
</gene>
<dbReference type="AlphaFoldDB" id="W7TZA2"/>
<dbReference type="GO" id="GO:0005850">
    <property type="term" value="C:eukaryotic translation initiation factor 2 complex"/>
    <property type="evidence" value="ECO:0007669"/>
    <property type="project" value="TreeGrafter"/>
</dbReference>
<dbReference type="GO" id="GO:0033290">
    <property type="term" value="C:eukaryotic 48S preinitiation complex"/>
    <property type="evidence" value="ECO:0007669"/>
    <property type="project" value="TreeGrafter"/>
</dbReference>
<dbReference type="InterPro" id="IPR003029">
    <property type="entry name" value="S1_domain"/>
</dbReference>
<evidence type="ECO:0000256" key="4">
    <source>
        <dbReference type="SAM" id="Coils"/>
    </source>
</evidence>
<dbReference type="InterPro" id="IPR044126">
    <property type="entry name" value="S1_IF2_alpha"/>
</dbReference>
<sequence>MTCHTCGCEGLPVLRVPPLAASPPTHHILQHFTSVSAQGFLILHCSIRAAKIMASDGEESTQMARDESTRLQCRFYEEQYPNPESMVMVKVINIADMAAEVILLEYNDIEGMILHSELSRRRIRSIKKLIRVNKLEVVSVLRVDKKKGYIDLSKRRVSPDDVIKCEERYNKAKAVHSVLRHVADMHHLWLEDLCKKVAWPLYRKHGHAFDAFTKSLLPEGDDRYEDVFAGLDISPEVKHSIVTYIKRRLAPKPIKIRADIDVTCFAYEGIEAVRAALQAGLETPCSSEVEIKLIAPPMYVVTTNTLEQDIGIENLNQVIERIRARIVASEGRLEIKMEPKVVSQRDEADLQAMIKRIEEENEEVDGDAPEDA</sequence>
<dbReference type="Proteomes" id="UP000019335">
    <property type="component" value="Chromosome 10"/>
</dbReference>
<dbReference type="PANTHER" id="PTHR10602">
    <property type="entry name" value="EUKARYOTIC TRANSLATION INITIATION FACTOR 2 SUBUNIT 1"/>
    <property type="match status" value="1"/>
</dbReference>
<dbReference type="InterPro" id="IPR024055">
    <property type="entry name" value="TIF2_asu_C"/>
</dbReference>
<dbReference type="Gene3D" id="1.10.150.190">
    <property type="entry name" value="Translation initiation factor 2, subunit 1, domain 2"/>
    <property type="match status" value="1"/>
</dbReference>
<feature type="domain" description="S1 motif" evidence="5">
    <location>
        <begin position="84"/>
        <end position="155"/>
    </location>
</feature>
<keyword evidence="7" id="KW-1185">Reference proteome</keyword>
<keyword evidence="2 6" id="KW-0396">Initiation factor</keyword>
<comment type="caution">
    <text evidence="6">The sequence shown here is derived from an EMBL/GenBank/DDBJ whole genome shotgun (WGS) entry which is preliminary data.</text>
</comment>
<evidence type="ECO:0000256" key="1">
    <source>
        <dbReference type="ARBA" id="ARBA00007223"/>
    </source>
</evidence>
<dbReference type="GO" id="GO:0043022">
    <property type="term" value="F:ribosome binding"/>
    <property type="evidence" value="ECO:0007669"/>
    <property type="project" value="TreeGrafter"/>
</dbReference>
<evidence type="ECO:0000256" key="2">
    <source>
        <dbReference type="ARBA" id="ARBA00022540"/>
    </source>
</evidence>
<dbReference type="SMART" id="SM00316">
    <property type="entry name" value="S1"/>
    <property type="match status" value="1"/>
</dbReference>
<dbReference type="GO" id="GO:0003743">
    <property type="term" value="F:translation initiation factor activity"/>
    <property type="evidence" value="ECO:0007669"/>
    <property type="project" value="UniProtKB-KW"/>
</dbReference>
<dbReference type="Pfam" id="PF07541">
    <property type="entry name" value="EIF_2_alpha"/>
    <property type="match status" value="1"/>
</dbReference>
<dbReference type="PROSITE" id="PS50126">
    <property type="entry name" value="S1"/>
    <property type="match status" value="1"/>
</dbReference>
<keyword evidence="4" id="KW-0175">Coiled coil</keyword>
<dbReference type="SUPFAM" id="SSF116742">
    <property type="entry name" value="eIF2alpha middle domain-like"/>
    <property type="match status" value="1"/>
</dbReference>
<dbReference type="Gene3D" id="3.30.70.1130">
    <property type="entry name" value="EIF_2_alpha"/>
    <property type="match status" value="1"/>
</dbReference>
<dbReference type="Gene3D" id="2.40.50.140">
    <property type="entry name" value="Nucleic acid-binding proteins"/>
    <property type="match status" value="1"/>
</dbReference>
<dbReference type="PANTHER" id="PTHR10602:SF0">
    <property type="entry name" value="EUKARYOTIC TRANSLATION INITIATION FACTOR 2 SUBUNIT 1"/>
    <property type="match status" value="1"/>
</dbReference>
<dbReference type="Pfam" id="PF00575">
    <property type="entry name" value="S1"/>
    <property type="match status" value="1"/>
</dbReference>
<proteinExistence type="inferred from homology"/>
<dbReference type="GO" id="GO:0003723">
    <property type="term" value="F:RNA binding"/>
    <property type="evidence" value="ECO:0007669"/>
    <property type="project" value="InterPro"/>
</dbReference>
<dbReference type="SUPFAM" id="SSF110993">
    <property type="entry name" value="eIF-2-alpha, C-terminal domain"/>
    <property type="match status" value="1"/>
</dbReference>
<accession>W7TZA2</accession>
<comment type="similarity">
    <text evidence="1">Belongs to the eIF-2-alpha family.</text>
</comment>
<dbReference type="InterPro" id="IPR012340">
    <property type="entry name" value="NA-bd_OB-fold"/>
</dbReference>
<evidence type="ECO:0000259" key="5">
    <source>
        <dbReference type="PROSITE" id="PS50126"/>
    </source>
</evidence>
<dbReference type="InterPro" id="IPR011488">
    <property type="entry name" value="TIF_2_asu"/>
</dbReference>
<dbReference type="CDD" id="cd04452">
    <property type="entry name" value="S1_IF2_alpha"/>
    <property type="match status" value="1"/>
</dbReference>
<reference evidence="6 7" key="1">
    <citation type="journal article" date="2014" name="Mol. Plant">
        <title>Chromosome Scale Genome Assembly and Transcriptome Profiling of Nannochloropsis gaditana in Nitrogen Depletion.</title>
        <authorList>
            <person name="Corteggiani Carpinelli E."/>
            <person name="Telatin A."/>
            <person name="Vitulo N."/>
            <person name="Forcato C."/>
            <person name="D'Angelo M."/>
            <person name="Schiavon R."/>
            <person name="Vezzi A."/>
            <person name="Giacometti G.M."/>
            <person name="Morosinotto T."/>
            <person name="Valle G."/>
        </authorList>
    </citation>
    <scope>NUCLEOTIDE SEQUENCE [LARGE SCALE GENOMIC DNA]</scope>
    <source>
        <strain evidence="6 7">B-31</strain>
    </source>
</reference>
<organism evidence="6 7">
    <name type="scientific">Nannochloropsis gaditana</name>
    <dbReference type="NCBI Taxonomy" id="72520"/>
    <lineage>
        <taxon>Eukaryota</taxon>
        <taxon>Sar</taxon>
        <taxon>Stramenopiles</taxon>
        <taxon>Ochrophyta</taxon>
        <taxon>Eustigmatophyceae</taxon>
        <taxon>Eustigmatales</taxon>
        <taxon>Monodopsidaceae</taxon>
        <taxon>Nannochloropsis</taxon>
    </lineage>
</organism>